<feature type="domain" description="Ribosomal RNA methyltransferase FtsJ" evidence="7">
    <location>
        <begin position="2"/>
        <end position="67"/>
    </location>
</feature>
<evidence type="ECO:0000256" key="1">
    <source>
        <dbReference type="ARBA" id="ARBA00009258"/>
    </source>
</evidence>
<dbReference type="SUPFAM" id="SSF53335">
    <property type="entry name" value="S-adenosyl-L-methionine-dependent methyltransferases"/>
    <property type="match status" value="1"/>
</dbReference>
<keyword evidence="5" id="KW-0949">S-adenosyl-L-methionine</keyword>
<dbReference type="PANTHER" id="PTHR10920">
    <property type="entry name" value="RIBOSOMAL RNA METHYLTRANSFERASE"/>
    <property type="match status" value="1"/>
</dbReference>
<evidence type="ECO:0000313" key="8">
    <source>
        <dbReference type="EMBL" id="RDW24079.1"/>
    </source>
</evidence>
<proteinExistence type="inferred from homology"/>
<evidence type="ECO:0000259" key="7">
    <source>
        <dbReference type="Pfam" id="PF01728"/>
    </source>
</evidence>
<keyword evidence="8" id="KW-0131">Cell cycle</keyword>
<dbReference type="Pfam" id="PF01728">
    <property type="entry name" value="FtsJ"/>
    <property type="match status" value="1"/>
</dbReference>
<evidence type="ECO:0000256" key="5">
    <source>
        <dbReference type="ARBA" id="ARBA00022691"/>
    </source>
</evidence>
<dbReference type="EMBL" id="KZ859050">
    <property type="protein sequence ID" value="RDW24079.1"/>
    <property type="molecule type" value="Genomic_DNA"/>
</dbReference>
<keyword evidence="8" id="KW-0132">Cell division</keyword>
<feature type="non-terminal residue" evidence="8">
    <location>
        <position position="1"/>
    </location>
</feature>
<dbReference type="InterPro" id="IPR050082">
    <property type="entry name" value="RNA_methyltr_RlmE"/>
</dbReference>
<evidence type="ECO:0000256" key="2">
    <source>
        <dbReference type="ARBA" id="ARBA00022552"/>
    </source>
</evidence>
<dbReference type="AlphaFoldDB" id="A0A371C160"/>
<dbReference type="Gene3D" id="3.40.50.150">
    <property type="entry name" value="Vaccinia Virus protein VP39"/>
    <property type="match status" value="1"/>
</dbReference>
<dbReference type="VEuPathDB" id="FungiDB:YALI1_E37895g"/>
<dbReference type="InterPro" id="IPR029063">
    <property type="entry name" value="SAM-dependent_MTases_sf"/>
</dbReference>
<keyword evidence="2" id="KW-0698">rRNA processing</keyword>
<gene>
    <name evidence="8" type="ORF">B0I71DRAFT_86779</name>
</gene>
<evidence type="ECO:0000256" key="6">
    <source>
        <dbReference type="ARBA" id="ARBA00041184"/>
    </source>
</evidence>
<sequence length="79" mass="9063">QDLCDAALLFAIDTLKVGGSFACKVFTGEEDKFLQQRLKRMFHDVKRRKPEATRKESKELYLVGLKRRKNVTVESVFGA</sequence>
<evidence type="ECO:0000256" key="4">
    <source>
        <dbReference type="ARBA" id="ARBA00022679"/>
    </source>
</evidence>
<keyword evidence="4" id="KW-0808">Transferase</keyword>
<dbReference type="PANTHER" id="PTHR10920:SF18">
    <property type="entry name" value="RRNA METHYLTRANSFERASE 2, MITOCHONDRIAL"/>
    <property type="match status" value="1"/>
</dbReference>
<evidence type="ECO:0000313" key="9">
    <source>
        <dbReference type="Proteomes" id="UP000256601"/>
    </source>
</evidence>
<keyword evidence="3" id="KW-0489">Methyltransferase</keyword>
<dbReference type="InterPro" id="IPR002877">
    <property type="entry name" value="RNA_MeTrfase_FtsJ_dom"/>
</dbReference>
<reference evidence="8 9" key="1">
    <citation type="submission" date="2018-07" db="EMBL/GenBank/DDBJ databases">
        <title>Draft Genome Assemblies for Five Robust Yarrowia lipolytica Strains Exhibiting High Lipid Production and Pentose Sugar Utilization and Sugar Alcohol Secretion from Undetoxified Lignocellulosic Biomass Hydrolysates.</title>
        <authorList>
            <consortium name="DOE Joint Genome Institute"/>
            <person name="Walker C."/>
            <person name="Ryu S."/>
            <person name="Na H."/>
            <person name="Zane M."/>
            <person name="LaButti K."/>
            <person name="Lipzen A."/>
            <person name="Haridas S."/>
            <person name="Barry K."/>
            <person name="Grigoriev I.V."/>
            <person name="Quarterman J."/>
            <person name="Slininger P."/>
            <person name="Dien B."/>
            <person name="Trinh C.T."/>
        </authorList>
    </citation>
    <scope>NUCLEOTIDE SEQUENCE [LARGE SCALE GENOMIC DNA]</scope>
    <source>
        <strain evidence="8 9">YB392</strain>
    </source>
</reference>
<dbReference type="GO" id="GO:0005739">
    <property type="term" value="C:mitochondrion"/>
    <property type="evidence" value="ECO:0007669"/>
    <property type="project" value="TreeGrafter"/>
</dbReference>
<name>A0A371C160_YARLL</name>
<protein>
    <recommendedName>
        <fullName evidence="6">rRNA methyltransferase 2, mitochondrial</fullName>
    </recommendedName>
</protein>
<comment type="similarity">
    <text evidence="1">Belongs to the class I-like SAM-binding methyltransferase superfamily. RNA methyltransferase RlmE family.</text>
</comment>
<organism evidence="8 9">
    <name type="scientific">Yarrowia lipolytica</name>
    <name type="common">Candida lipolytica</name>
    <dbReference type="NCBI Taxonomy" id="4952"/>
    <lineage>
        <taxon>Eukaryota</taxon>
        <taxon>Fungi</taxon>
        <taxon>Dikarya</taxon>
        <taxon>Ascomycota</taxon>
        <taxon>Saccharomycotina</taxon>
        <taxon>Dipodascomycetes</taxon>
        <taxon>Dipodascales</taxon>
        <taxon>Dipodascales incertae sedis</taxon>
        <taxon>Yarrowia</taxon>
    </lineage>
</organism>
<evidence type="ECO:0000256" key="3">
    <source>
        <dbReference type="ARBA" id="ARBA00022603"/>
    </source>
</evidence>
<accession>A0A371C160</accession>
<dbReference type="GO" id="GO:0051301">
    <property type="term" value="P:cell division"/>
    <property type="evidence" value="ECO:0007669"/>
    <property type="project" value="UniProtKB-KW"/>
</dbReference>
<dbReference type="Proteomes" id="UP000256601">
    <property type="component" value="Unassembled WGS sequence"/>
</dbReference>
<dbReference type="GO" id="GO:0008650">
    <property type="term" value="F:rRNA (uridine-2'-O-)-methyltransferase activity"/>
    <property type="evidence" value="ECO:0007669"/>
    <property type="project" value="TreeGrafter"/>
</dbReference>